<protein>
    <submittedName>
        <fullName evidence="2">Uncharacterized protein</fullName>
    </submittedName>
</protein>
<reference evidence="2" key="1">
    <citation type="journal article" date="2020" name="Stud. Mycol.">
        <title>101 Dothideomycetes genomes: a test case for predicting lifestyles and emergence of pathogens.</title>
        <authorList>
            <person name="Haridas S."/>
            <person name="Albert R."/>
            <person name="Binder M."/>
            <person name="Bloem J."/>
            <person name="Labutti K."/>
            <person name="Salamov A."/>
            <person name="Andreopoulos B."/>
            <person name="Baker S."/>
            <person name="Barry K."/>
            <person name="Bills G."/>
            <person name="Bluhm B."/>
            <person name="Cannon C."/>
            <person name="Castanera R."/>
            <person name="Culley D."/>
            <person name="Daum C."/>
            <person name="Ezra D."/>
            <person name="Gonzalez J."/>
            <person name="Henrissat B."/>
            <person name="Kuo A."/>
            <person name="Liang C."/>
            <person name="Lipzen A."/>
            <person name="Lutzoni F."/>
            <person name="Magnuson J."/>
            <person name="Mondo S."/>
            <person name="Nolan M."/>
            <person name="Ohm R."/>
            <person name="Pangilinan J."/>
            <person name="Park H.-J."/>
            <person name="Ramirez L."/>
            <person name="Alfaro M."/>
            <person name="Sun H."/>
            <person name="Tritt A."/>
            <person name="Yoshinaga Y."/>
            <person name="Zwiers L.-H."/>
            <person name="Turgeon B."/>
            <person name="Goodwin S."/>
            <person name="Spatafora J."/>
            <person name="Crous P."/>
            <person name="Grigoriev I."/>
        </authorList>
    </citation>
    <scope>NUCLEOTIDE SEQUENCE</scope>
    <source>
        <strain evidence="2">ATCC 36951</strain>
    </source>
</reference>
<dbReference type="AlphaFoldDB" id="A0A6A6CU31"/>
<name>A0A6A6CU31_ZASCE</name>
<gene>
    <name evidence="2" type="ORF">M409DRAFT_52201</name>
</gene>
<feature type="compositionally biased region" description="Polar residues" evidence="1">
    <location>
        <begin position="242"/>
        <end position="252"/>
    </location>
</feature>
<feature type="region of interest" description="Disordered" evidence="1">
    <location>
        <begin position="1"/>
        <end position="20"/>
    </location>
</feature>
<evidence type="ECO:0000313" key="2">
    <source>
        <dbReference type="EMBL" id="KAF2169688.1"/>
    </source>
</evidence>
<accession>A0A6A6CU31</accession>
<proteinExistence type="predicted"/>
<evidence type="ECO:0000313" key="3">
    <source>
        <dbReference type="Proteomes" id="UP000799537"/>
    </source>
</evidence>
<sequence length="252" mass="27794">MPEKRKFDGGEAGDDKQEAKRFISVRERESGKVENYASKIRANEKSHGPLKTILKPKRPVERKAVDDASTVQYGELKNKETEHTIALSVWNEHFAPRKTKWGTNFRHRVWEKLEEETQIARRKLIVQIHSVTGKNHVYYLCIPKAAKKEKPSSGNGGNRINQTPGTAIGKTTATTTTNKTSKAEATAKTPTATPGLGKPVAQGPNSPQRRLGEQSTKTEHPKRAVGQGSTQNSREAGAVAEQANNQSVVPKK</sequence>
<feature type="compositionally biased region" description="Low complexity" evidence="1">
    <location>
        <begin position="163"/>
        <end position="195"/>
    </location>
</feature>
<dbReference type="EMBL" id="ML993587">
    <property type="protein sequence ID" value="KAF2169688.1"/>
    <property type="molecule type" value="Genomic_DNA"/>
</dbReference>
<keyword evidence="3" id="KW-1185">Reference proteome</keyword>
<feature type="region of interest" description="Disordered" evidence="1">
    <location>
        <begin position="147"/>
        <end position="252"/>
    </location>
</feature>
<evidence type="ECO:0000256" key="1">
    <source>
        <dbReference type="SAM" id="MobiDB-lite"/>
    </source>
</evidence>
<dbReference type="RefSeq" id="XP_033670577.1">
    <property type="nucleotide sequence ID" value="XM_033812013.1"/>
</dbReference>
<dbReference type="Proteomes" id="UP000799537">
    <property type="component" value="Unassembled WGS sequence"/>
</dbReference>
<feature type="compositionally biased region" description="Basic and acidic residues" evidence="1">
    <location>
        <begin position="210"/>
        <end position="222"/>
    </location>
</feature>
<dbReference type="GeneID" id="54565285"/>
<organism evidence="2 3">
    <name type="scientific">Zasmidium cellare ATCC 36951</name>
    <dbReference type="NCBI Taxonomy" id="1080233"/>
    <lineage>
        <taxon>Eukaryota</taxon>
        <taxon>Fungi</taxon>
        <taxon>Dikarya</taxon>
        <taxon>Ascomycota</taxon>
        <taxon>Pezizomycotina</taxon>
        <taxon>Dothideomycetes</taxon>
        <taxon>Dothideomycetidae</taxon>
        <taxon>Mycosphaerellales</taxon>
        <taxon>Mycosphaerellaceae</taxon>
        <taxon>Zasmidium</taxon>
    </lineage>
</organism>